<accession>W2SHP0</accession>
<feature type="compositionally biased region" description="Basic and acidic residues" evidence="1">
    <location>
        <begin position="284"/>
        <end position="293"/>
    </location>
</feature>
<evidence type="ECO:0000313" key="2">
    <source>
        <dbReference type="EMBL" id="ETN69120.1"/>
    </source>
</evidence>
<feature type="non-terminal residue" evidence="2">
    <location>
        <position position="375"/>
    </location>
</feature>
<dbReference type="KEGG" id="nai:NECAME_15506"/>
<sequence length="375" mass="41171">MANPLFGMSDAAALLQFLQAQQAVAQFHAQAQAAAQQRAAIQQQQQSTPPERKRVTSAYIFFSIHPSPTIFEFFLRERTKHFSPSSSYSLGFAPVLRGPVVPVHLSILRDLPKGRALLEAAVPHPTVPCRQTDVPVSSLRFHVDVFEEQREESHGLSARFSYENANRTRKWGVHPRLYEPALALSHATQDPNNIPIDVTVAALILEYPVPNIERQILFVVVDVRCRADRRRVRPPAHSSLLFEEVANRCFDVSFIAEFGTSSSVDGASTARDACSSTTAGPAGRRSEVPKLESADSLDNGVSSSGSAEDVRNKLMGGRTLSNLVLSMRPQTSRPGESVQPRYLKTIPACTVLGEEQVKDTVFDTVPTALTSEVVE</sequence>
<gene>
    <name evidence="2" type="ORF">NECAME_15506</name>
</gene>
<evidence type="ECO:0000256" key="1">
    <source>
        <dbReference type="SAM" id="MobiDB-lite"/>
    </source>
</evidence>
<name>W2SHP0_NECAM</name>
<dbReference type="EMBL" id="KI669164">
    <property type="protein sequence ID" value="ETN69120.1"/>
    <property type="molecule type" value="Genomic_DNA"/>
</dbReference>
<dbReference type="STRING" id="51031.W2SHP0"/>
<feature type="region of interest" description="Disordered" evidence="1">
    <location>
        <begin position="263"/>
        <end position="313"/>
    </location>
</feature>
<dbReference type="OMA" id="TARDACS"/>
<dbReference type="AlphaFoldDB" id="W2SHP0"/>
<organism evidence="2 3">
    <name type="scientific">Necator americanus</name>
    <name type="common">Human hookworm</name>
    <dbReference type="NCBI Taxonomy" id="51031"/>
    <lineage>
        <taxon>Eukaryota</taxon>
        <taxon>Metazoa</taxon>
        <taxon>Ecdysozoa</taxon>
        <taxon>Nematoda</taxon>
        <taxon>Chromadorea</taxon>
        <taxon>Rhabditida</taxon>
        <taxon>Rhabditina</taxon>
        <taxon>Rhabditomorpha</taxon>
        <taxon>Strongyloidea</taxon>
        <taxon>Ancylostomatidae</taxon>
        <taxon>Bunostominae</taxon>
        <taxon>Necator</taxon>
    </lineage>
</organism>
<evidence type="ECO:0000313" key="3">
    <source>
        <dbReference type="Proteomes" id="UP000053676"/>
    </source>
</evidence>
<proteinExistence type="predicted"/>
<reference evidence="3" key="1">
    <citation type="journal article" date="2014" name="Nat. Genet.">
        <title>Genome of the human hookworm Necator americanus.</title>
        <authorList>
            <person name="Tang Y.T."/>
            <person name="Gao X."/>
            <person name="Rosa B.A."/>
            <person name="Abubucker S."/>
            <person name="Hallsworth-Pepin K."/>
            <person name="Martin J."/>
            <person name="Tyagi R."/>
            <person name="Heizer E."/>
            <person name="Zhang X."/>
            <person name="Bhonagiri-Palsikar V."/>
            <person name="Minx P."/>
            <person name="Warren W.C."/>
            <person name="Wang Q."/>
            <person name="Zhan B."/>
            <person name="Hotez P.J."/>
            <person name="Sternberg P.W."/>
            <person name="Dougall A."/>
            <person name="Gaze S.T."/>
            <person name="Mulvenna J."/>
            <person name="Sotillo J."/>
            <person name="Ranganathan S."/>
            <person name="Rabelo E.M."/>
            <person name="Wilson R.K."/>
            <person name="Felgner P.L."/>
            <person name="Bethony J."/>
            <person name="Hawdon J.M."/>
            <person name="Gasser R.B."/>
            <person name="Loukas A."/>
            <person name="Mitreva M."/>
        </authorList>
    </citation>
    <scope>NUCLEOTIDE SEQUENCE [LARGE SCALE GENOMIC DNA]</scope>
</reference>
<keyword evidence="3" id="KW-1185">Reference proteome</keyword>
<protein>
    <submittedName>
        <fullName evidence="2">Uncharacterized protein</fullName>
    </submittedName>
</protein>
<dbReference type="Proteomes" id="UP000053676">
    <property type="component" value="Unassembled WGS sequence"/>
</dbReference>